<dbReference type="Pfam" id="PF16117">
    <property type="entry name" value="DUF4833"/>
    <property type="match status" value="1"/>
</dbReference>
<dbReference type="AlphaFoldDB" id="A0A1I5QTB3"/>
<protein>
    <recommendedName>
        <fullName evidence="2">DUF4833 domain-containing protein</fullName>
    </recommendedName>
</protein>
<feature type="domain" description="DUF4833" evidence="2">
    <location>
        <begin position="42"/>
        <end position="176"/>
    </location>
</feature>
<feature type="signal peptide" evidence="1">
    <location>
        <begin position="1"/>
        <end position="20"/>
    </location>
</feature>
<organism evidence="3 4">
    <name type="scientific">Pseudarcicella hirudinis</name>
    <dbReference type="NCBI Taxonomy" id="1079859"/>
    <lineage>
        <taxon>Bacteria</taxon>
        <taxon>Pseudomonadati</taxon>
        <taxon>Bacteroidota</taxon>
        <taxon>Cytophagia</taxon>
        <taxon>Cytophagales</taxon>
        <taxon>Flectobacillaceae</taxon>
        <taxon>Pseudarcicella</taxon>
    </lineage>
</organism>
<dbReference type="RefSeq" id="WP_092014642.1">
    <property type="nucleotide sequence ID" value="NZ_FOXH01000003.1"/>
</dbReference>
<accession>A0A1I5QTB3</accession>
<dbReference type="EMBL" id="FOXH01000003">
    <property type="protein sequence ID" value="SFP49499.1"/>
    <property type="molecule type" value="Genomic_DNA"/>
</dbReference>
<keyword evidence="4" id="KW-1185">Reference proteome</keyword>
<proteinExistence type="predicted"/>
<name>A0A1I5QTB3_9BACT</name>
<dbReference type="STRING" id="1079859.SAMN04515674_103356"/>
<dbReference type="InterPro" id="IPR032269">
    <property type="entry name" value="DUF4833"/>
</dbReference>
<evidence type="ECO:0000256" key="1">
    <source>
        <dbReference type="SAM" id="SignalP"/>
    </source>
</evidence>
<keyword evidence="1" id="KW-0732">Signal</keyword>
<dbReference type="OrthoDB" id="9785831at2"/>
<gene>
    <name evidence="3" type="ORF">SAMN04515674_103356</name>
</gene>
<evidence type="ECO:0000313" key="4">
    <source>
        <dbReference type="Proteomes" id="UP000199306"/>
    </source>
</evidence>
<evidence type="ECO:0000259" key="2">
    <source>
        <dbReference type="Pfam" id="PF16117"/>
    </source>
</evidence>
<evidence type="ECO:0000313" key="3">
    <source>
        <dbReference type="EMBL" id="SFP49499.1"/>
    </source>
</evidence>
<sequence>MRLTLISLVLFISLTSTLFAQKDKPLPNPPESSNRLFYIQLVNGNVITYDANFVRAGQLHAKDPVHPYWIRYSNSEGGRIKELNAIQRNLAYGVTCKPLANEANAFDMVVVGYKKRRFKITTDSKGNPIAVFPINGKQNQLTKVFVKEEGGGLIPTILYVDLFGKDLKTGADVFERFVP</sequence>
<reference evidence="3 4" key="1">
    <citation type="submission" date="2016-10" db="EMBL/GenBank/DDBJ databases">
        <authorList>
            <person name="de Groot N.N."/>
        </authorList>
    </citation>
    <scope>NUCLEOTIDE SEQUENCE [LARGE SCALE GENOMIC DNA]</scope>
    <source>
        <strain evidence="4">E92,LMG 26720,CCM 7988</strain>
    </source>
</reference>
<feature type="chain" id="PRO_5011561556" description="DUF4833 domain-containing protein" evidence="1">
    <location>
        <begin position="21"/>
        <end position="179"/>
    </location>
</feature>
<dbReference type="Proteomes" id="UP000199306">
    <property type="component" value="Unassembled WGS sequence"/>
</dbReference>